<dbReference type="AlphaFoldDB" id="A0A812N358"/>
<evidence type="ECO:0000313" key="1">
    <source>
        <dbReference type="EMBL" id="CAE7285167.1"/>
    </source>
</evidence>
<keyword evidence="2" id="KW-1185">Reference proteome</keyword>
<evidence type="ECO:0000313" key="2">
    <source>
        <dbReference type="Proteomes" id="UP000601435"/>
    </source>
</evidence>
<protein>
    <submittedName>
        <fullName evidence="1">Uncharacterized protein</fullName>
    </submittedName>
</protein>
<reference evidence="1" key="1">
    <citation type="submission" date="2021-02" db="EMBL/GenBank/DDBJ databases">
        <authorList>
            <person name="Dougan E. K."/>
            <person name="Rhodes N."/>
            <person name="Thang M."/>
            <person name="Chan C."/>
        </authorList>
    </citation>
    <scope>NUCLEOTIDE SEQUENCE</scope>
</reference>
<name>A0A812N358_9DINO</name>
<dbReference type="Proteomes" id="UP000601435">
    <property type="component" value="Unassembled WGS sequence"/>
</dbReference>
<dbReference type="OrthoDB" id="10371263at2759"/>
<accession>A0A812N358</accession>
<organism evidence="1 2">
    <name type="scientific">Symbiodinium necroappetens</name>
    <dbReference type="NCBI Taxonomy" id="1628268"/>
    <lineage>
        <taxon>Eukaryota</taxon>
        <taxon>Sar</taxon>
        <taxon>Alveolata</taxon>
        <taxon>Dinophyceae</taxon>
        <taxon>Suessiales</taxon>
        <taxon>Symbiodiniaceae</taxon>
        <taxon>Symbiodinium</taxon>
    </lineage>
</organism>
<gene>
    <name evidence="1" type="ORF">SNEC2469_LOCUS6967</name>
</gene>
<proteinExistence type="predicted"/>
<comment type="caution">
    <text evidence="1">The sequence shown here is derived from an EMBL/GenBank/DDBJ whole genome shotgun (WGS) entry which is preliminary data.</text>
</comment>
<sequence>MLGAQRRISTLVSGLILKYCMHGQVRGRQMLAVGLWAVVLLVVAADEDCSLLVVNSTMGSRWYYSADYGFCTPFDGTKGTKLQENALVFEGADGATLDSVRFLPLYYALPPGQPIRKECVTSTARSDGTILTFWVGQHPSRDVADEFKAGATVDSVLHGQNGASFPDKLNFAFEGLATFVFRLGDGSFQRQVMLRFGQGSDGHDKWPWWMGSTPLHCAKNAPDGLLCGELGFLRAGNRHTFKVYPLPRDNVGAP</sequence>
<dbReference type="EMBL" id="CAJNJA010011976">
    <property type="protein sequence ID" value="CAE7285167.1"/>
    <property type="molecule type" value="Genomic_DNA"/>
</dbReference>